<protein>
    <submittedName>
        <fullName evidence="1">Uncharacterized protein</fullName>
    </submittedName>
</protein>
<name>A0AC60PMP6_IXOPE</name>
<reference evidence="1 2" key="1">
    <citation type="journal article" date="2020" name="Cell">
        <title>Large-Scale Comparative Analyses of Tick Genomes Elucidate Their Genetic Diversity and Vector Capacities.</title>
        <authorList>
            <consortium name="Tick Genome and Microbiome Consortium (TIGMIC)"/>
            <person name="Jia N."/>
            <person name="Wang J."/>
            <person name="Shi W."/>
            <person name="Du L."/>
            <person name="Sun Y."/>
            <person name="Zhan W."/>
            <person name="Jiang J.F."/>
            <person name="Wang Q."/>
            <person name="Zhang B."/>
            <person name="Ji P."/>
            <person name="Bell-Sakyi L."/>
            <person name="Cui X.M."/>
            <person name="Yuan T.T."/>
            <person name="Jiang B.G."/>
            <person name="Yang W.F."/>
            <person name="Lam T.T."/>
            <person name="Chang Q.C."/>
            <person name="Ding S.J."/>
            <person name="Wang X.J."/>
            <person name="Zhu J.G."/>
            <person name="Ruan X.D."/>
            <person name="Zhao L."/>
            <person name="Wei J.T."/>
            <person name="Ye R.Z."/>
            <person name="Que T.C."/>
            <person name="Du C.H."/>
            <person name="Zhou Y.H."/>
            <person name="Cheng J.X."/>
            <person name="Dai P.F."/>
            <person name="Guo W.B."/>
            <person name="Han X.H."/>
            <person name="Huang E.J."/>
            <person name="Li L.F."/>
            <person name="Wei W."/>
            <person name="Gao Y.C."/>
            <person name="Liu J.Z."/>
            <person name="Shao H.Z."/>
            <person name="Wang X."/>
            <person name="Wang C.C."/>
            <person name="Yang T.C."/>
            <person name="Huo Q.B."/>
            <person name="Li W."/>
            <person name="Chen H.Y."/>
            <person name="Chen S.E."/>
            <person name="Zhou L.G."/>
            <person name="Ni X.B."/>
            <person name="Tian J.H."/>
            <person name="Sheng Y."/>
            <person name="Liu T."/>
            <person name="Pan Y.S."/>
            <person name="Xia L.Y."/>
            <person name="Li J."/>
            <person name="Zhao F."/>
            <person name="Cao W.C."/>
        </authorList>
    </citation>
    <scope>NUCLEOTIDE SEQUENCE [LARGE SCALE GENOMIC DNA]</scope>
    <source>
        <strain evidence="1">Iper-2018</strain>
    </source>
</reference>
<evidence type="ECO:0000313" key="2">
    <source>
        <dbReference type="Proteomes" id="UP000805193"/>
    </source>
</evidence>
<proteinExistence type="predicted"/>
<evidence type="ECO:0000313" key="1">
    <source>
        <dbReference type="EMBL" id="KAG0422091.1"/>
    </source>
</evidence>
<dbReference type="EMBL" id="JABSTQ010010273">
    <property type="protein sequence ID" value="KAG0422091.1"/>
    <property type="molecule type" value="Genomic_DNA"/>
</dbReference>
<keyword evidence="2" id="KW-1185">Reference proteome</keyword>
<dbReference type="Proteomes" id="UP000805193">
    <property type="component" value="Unassembled WGS sequence"/>
</dbReference>
<sequence>MEHTAESEVVVRAPAPKSKACLPMRYVMCFMISLGVFLVYSMRVNLSVTIIAMVNTTATDANSTDMVNMACPAPSNQTSPDDSKKTGEFLWDQVTQGYVLNAFFYGYIITQIPGGWLSEVISPAWIFGGGIGITAVLTLFTAVVARASLPAFLVLRALEGLSEGVTYPSMYALISRWSPVRERSFLATVCTLGSLLGTIVTLPVAAVLCEHGFDGGWPSVFYLSGLLGFVWVVAWFLLSSATPEQNRLISAEERKYIVDSRDCKFGVHRSVPWIKILLSQPVWICALIKFCSAWSFYTLLTELPSYLKNVLHFEIQKNGLLNAGLYLSQGVVGLVSSYIADRVIERRLLGVTATRKVLESIGLLGGAVIFVCLGSAGCNTVLACVLLLVASSLAGAQYGCDGVLPIDLAPEFAGSVMGLVNTVSNMAGIFAPMLVGYLTENNESLEQWNTIFYVSAGINLFGGVAFLIFGTAKVQPWAHPQTDAVPDTDPLIPSINDDPVHGAASSNDDSSSSDKHGATAALKPSSWLGRSVRRLLSALSGRLLSIYLSLWTTRPPSNPDLREPGNVDVSGNHDAIYQHRCKQKAHNTSIARLAR</sequence>
<gene>
    <name evidence="1" type="ORF">HPB47_002064</name>
</gene>
<comment type="caution">
    <text evidence="1">The sequence shown here is derived from an EMBL/GenBank/DDBJ whole genome shotgun (WGS) entry which is preliminary data.</text>
</comment>
<accession>A0AC60PMP6</accession>
<organism evidence="1 2">
    <name type="scientific">Ixodes persulcatus</name>
    <name type="common">Taiga tick</name>
    <dbReference type="NCBI Taxonomy" id="34615"/>
    <lineage>
        <taxon>Eukaryota</taxon>
        <taxon>Metazoa</taxon>
        <taxon>Ecdysozoa</taxon>
        <taxon>Arthropoda</taxon>
        <taxon>Chelicerata</taxon>
        <taxon>Arachnida</taxon>
        <taxon>Acari</taxon>
        <taxon>Parasitiformes</taxon>
        <taxon>Ixodida</taxon>
        <taxon>Ixodoidea</taxon>
        <taxon>Ixodidae</taxon>
        <taxon>Ixodinae</taxon>
        <taxon>Ixodes</taxon>
    </lineage>
</organism>